<reference evidence="1" key="1">
    <citation type="journal article" date="2021" name="New Phytol.">
        <title>Evolutionary innovations through gain and loss of genes in the ectomycorrhizal Boletales.</title>
        <authorList>
            <person name="Wu G."/>
            <person name="Miyauchi S."/>
            <person name="Morin E."/>
            <person name="Kuo A."/>
            <person name="Drula E."/>
            <person name="Varga T."/>
            <person name="Kohler A."/>
            <person name="Feng B."/>
            <person name="Cao Y."/>
            <person name="Lipzen A."/>
            <person name="Daum C."/>
            <person name="Hundley H."/>
            <person name="Pangilinan J."/>
            <person name="Johnson J."/>
            <person name="Barry K."/>
            <person name="LaButti K."/>
            <person name="Ng V."/>
            <person name="Ahrendt S."/>
            <person name="Min B."/>
            <person name="Choi I.G."/>
            <person name="Park H."/>
            <person name="Plett J.M."/>
            <person name="Magnuson J."/>
            <person name="Spatafora J.W."/>
            <person name="Nagy L.G."/>
            <person name="Henrissat B."/>
            <person name="Grigoriev I.V."/>
            <person name="Yang Z.L."/>
            <person name="Xu J."/>
            <person name="Martin F.M."/>
        </authorList>
    </citation>
    <scope>NUCLEOTIDE SEQUENCE</scope>
    <source>
        <strain evidence="1">KUC20120723A-06</strain>
    </source>
</reference>
<dbReference type="EMBL" id="MU266410">
    <property type="protein sequence ID" value="KAH7925068.1"/>
    <property type="molecule type" value="Genomic_DNA"/>
</dbReference>
<protein>
    <submittedName>
        <fullName evidence="1">Glutathione S-transferase</fullName>
    </submittedName>
</protein>
<organism evidence="1 2">
    <name type="scientific">Leucogyrophana mollusca</name>
    <dbReference type="NCBI Taxonomy" id="85980"/>
    <lineage>
        <taxon>Eukaryota</taxon>
        <taxon>Fungi</taxon>
        <taxon>Dikarya</taxon>
        <taxon>Basidiomycota</taxon>
        <taxon>Agaricomycotina</taxon>
        <taxon>Agaricomycetes</taxon>
        <taxon>Agaricomycetidae</taxon>
        <taxon>Boletales</taxon>
        <taxon>Boletales incertae sedis</taxon>
        <taxon>Leucogyrophana</taxon>
    </lineage>
</organism>
<dbReference type="Proteomes" id="UP000790709">
    <property type="component" value="Unassembled WGS sequence"/>
</dbReference>
<evidence type="ECO:0000313" key="2">
    <source>
        <dbReference type="Proteomes" id="UP000790709"/>
    </source>
</evidence>
<gene>
    <name evidence="1" type="ORF">BV22DRAFT_1129336</name>
</gene>
<proteinExistence type="predicted"/>
<evidence type="ECO:0000313" key="1">
    <source>
        <dbReference type="EMBL" id="KAH7925068.1"/>
    </source>
</evidence>
<comment type="caution">
    <text evidence="1">The sequence shown here is derived from an EMBL/GenBank/DDBJ whole genome shotgun (WGS) entry which is preliminary data.</text>
</comment>
<name>A0ACB8BIG8_9AGAM</name>
<sequence length="240" mass="26760">MSSTPQQLTLYRFQPSPYSHKVELALVEAKATYKVCDVDLFNKPEWFAAKVNPAGKVPAITYGGPEVSPDDPSPLSEKIAESAVILEFIADIYPDSGLLPKDPVLRAKVRFFVDTVATKLLPPFFAFSRGLESYENFLKGVEAIQDLLPETGDFAVGDTYTIADATIVPFVVRLKITYEKDLGKFAPGEGRKLGEELHGAKYAKLMRYTRTMLERPSTKATYDEEHVTSVFRKVYAQPPK</sequence>
<accession>A0ACB8BIG8</accession>
<keyword evidence="2" id="KW-1185">Reference proteome</keyword>